<dbReference type="Proteomes" id="UP000663671">
    <property type="component" value="Chromosome 4"/>
</dbReference>
<dbReference type="AlphaFoldDB" id="A0A8A1M4E4"/>
<organism evidence="2 3">
    <name type="scientific">Ajellomyces capsulatus</name>
    <name type="common">Darling's disease fungus</name>
    <name type="synonym">Histoplasma capsulatum</name>
    <dbReference type="NCBI Taxonomy" id="5037"/>
    <lineage>
        <taxon>Eukaryota</taxon>
        <taxon>Fungi</taxon>
        <taxon>Dikarya</taxon>
        <taxon>Ascomycota</taxon>
        <taxon>Pezizomycotina</taxon>
        <taxon>Eurotiomycetes</taxon>
        <taxon>Eurotiomycetidae</taxon>
        <taxon>Onygenales</taxon>
        <taxon>Ajellomycetaceae</taxon>
        <taxon>Histoplasma</taxon>
    </lineage>
</organism>
<name>A0A8A1M4E4_AJECA</name>
<dbReference type="OrthoDB" id="4227485at2759"/>
<feature type="compositionally biased region" description="Basic and acidic residues" evidence="1">
    <location>
        <begin position="167"/>
        <end position="199"/>
    </location>
</feature>
<gene>
    <name evidence="2" type="ORF">I7I51_05007</name>
</gene>
<feature type="compositionally biased region" description="Polar residues" evidence="1">
    <location>
        <begin position="352"/>
        <end position="368"/>
    </location>
</feature>
<evidence type="ECO:0000313" key="3">
    <source>
        <dbReference type="Proteomes" id="UP000663671"/>
    </source>
</evidence>
<dbReference type="VEuPathDB" id="FungiDB:I7I51_05007"/>
<proteinExistence type="predicted"/>
<sequence>MLVGNIQGGPSTRGRIQKQLAQRPASFAGIPQVSLAVLRQQEEEKLAAERYAAEQEQLRQEEEEARAAAERYAAEQEQLRQEQLRQEEEARVAAERYAAEQEQLRQEQLRQEEEARVAAEQYAAEQEQLRQEQLRQEEEEARAAVERYAAEQEQLRRDAEEAAAEQVNREQIQREEEERHTVERAEQEQVQKEAEERAAIGHAAGKARLQQEAEERAVAEQADHERPAREAAEPVQLQPEEEERAAVPTAAEETHTPRPVTQLDFAPFMPIKGDGAHSTVDPASTERATNVADPPPEVESRKAAESTAGSTRLEVSQTRQGKLRRPGGIPKASERGVSQGTATRAAAERSLKTGNRLQRSQPDSQLQGASRLEDVSTGARTVTIIFKAREQGNWVDTYKMVINPSEPSDRSMVERMAKKDAWNRLATFYDKNLKPIAPVQCCDAAIEDGTNTVFMVFGGELNVDEEMVASVSQYADSERE</sequence>
<feature type="compositionally biased region" description="Basic and acidic residues" evidence="1">
    <location>
        <begin position="209"/>
        <end position="232"/>
    </location>
</feature>
<protein>
    <submittedName>
        <fullName evidence="2">Uncharacterized protein</fullName>
    </submittedName>
</protein>
<reference evidence="2" key="1">
    <citation type="submission" date="2021-01" db="EMBL/GenBank/DDBJ databases">
        <title>Chromosome-level genome assembly of a human fungal pathogen reveals clustering of transcriptionally co-regulated genes.</title>
        <authorList>
            <person name="Voorhies M."/>
            <person name="Cohen S."/>
            <person name="Shea T.P."/>
            <person name="Petrus S."/>
            <person name="Munoz J.F."/>
            <person name="Poplawski S."/>
            <person name="Goldman W.E."/>
            <person name="Michael T."/>
            <person name="Cuomo C.A."/>
            <person name="Sil A."/>
            <person name="Beyhan S."/>
        </authorList>
    </citation>
    <scope>NUCLEOTIDE SEQUENCE</scope>
    <source>
        <strain evidence="2">WU24</strain>
    </source>
</reference>
<evidence type="ECO:0000313" key="2">
    <source>
        <dbReference type="EMBL" id="QSS60210.1"/>
    </source>
</evidence>
<evidence type="ECO:0000256" key="1">
    <source>
        <dbReference type="SAM" id="MobiDB-lite"/>
    </source>
</evidence>
<dbReference type="EMBL" id="CP069110">
    <property type="protein sequence ID" value="QSS60210.1"/>
    <property type="molecule type" value="Genomic_DNA"/>
</dbReference>
<feature type="region of interest" description="Disordered" evidence="1">
    <location>
        <begin position="52"/>
        <end position="84"/>
    </location>
</feature>
<accession>A0A8A1M4E4</accession>
<feature type="region of interest" description="Disordered" evidence="1">
    <location>
        <begin position="145"/>
        <end position="374"/>
    </location>
</feature>
<feature type="non-terminal residue" evidence="2">
    <location>
        <position position="480"/>
    </location>
</feature>
<feature type="compositionally biased region" description="Polar residues" evidence="1">
    <location>
        <begin position="307"/>
        <end position="320"/>
    </location>
</feature>
<feature type="compositionally biased region" description="Basic and acidic residues" evidence="1">
    <location>
        <begin position="145"/>
        <end position="160"/>
    </location>
</feature>